<dbReference type="PANTHER" id="PTHR31157:SF1">
    <property type="entry name" value="SCP DOMAIN-CONTAINING PROTEIN"/>
    <property type="match status" value="1"/>
</dbReference>
<evidence type="ECO:0000313" key="4">
    <source>
        <dbReference type="Proteomes" id="UP001596978"/>
    </source>
</evidence>
<reference evidence="4" key="1">
    <citation type="journal article" date="2019" name="Int. J. Syst. Evol. Microbiol.">
        <title>The Global Catalogue of Microorganisms (GCM) 10K type strain sequencing project: providing services to taxonomists for standard genome sequencing and annotation.</title>
        <authorList>
            <consortium name="The Broad Institute Genomics Platform"/>
            <consortium name="The Broad Institute Genome Sequencing Center for Infectious Disease"/>
            <person name="Wu L."/>
            <person name="Ma J."/>
        </authorList>
    </citation>
    <scope>NUCLEOTIDE SEQUENCE [LARGE SCALE GENOMIC DNA]</scope>
    <source>
        <strain evidence="4">CCUG 62952</strain>
    </source>
</reference>
<organism evidence="3 4">
    <name type="scientific">Sungkyunkwania multivorans</name>
    <dbReference type="NCBI Taxonomy" id="1173618"/>
    <lineage>
        <taxon>Bacteria</taxon>
        <taxon>Pseudomonadati</taxon>
        <taxon>Bacteroidota</taxon>
        <taxon>Flavobacteriia</taxon>
        <taxon>Flavobacteriales</taxon>
        <taxon>Flavobacteriaceae</taxon>
        <taxon>Sungkyunkwania</taxon>
    </lineage>
</organism>
<protein>
    <submittedName>
        <fullName evidence="3">CAP domain-containing protein</fullName>
    </submittedName>
</protein>
<evidence type="ECO:0000256" key="1">
    <source>
        <dbReference type="SAM" id="SignalP"/>
    </source>
</evidence>
<dbReference type="EMBL" id="JBHTJH010000017">
    <property type="protein sequence ID" value="MFD0863317.1"/>
    <property type="molecule type" value="Genomic_DNA"/>
</dbReference>
<sequence length="160" mass="18036">MRSPAHLFKYILLILMFASCSSESTEEEIQLQQLPSANTVESEILQLVNQHRQSIGKSVLTKNNLAEELARDHTLYMISQNDISHEYFDQRAEQLQREANAYGVGENVAAGQPSAQSVMTAWLNSSGHKANIEGNYTHIGISAIKNDQGVYYYTQLFLRK</sequence>
<keyword evidence="1" id="KW-0732">Signal</keyword>
<dbReference type="Proteomes" id="UP001596978">
    <property type="component" value="Unassembled WGS sequence"/>
</dbReference>
<comment type="caution">
    <text evidence="3">The sequence shown here is derived from an EMBL/GenBank/DDBJ whole genome shotgun (WGS) entry which is preliminary data.</text>
</comment>
<feature type="signal peptide" evidence="1">
    <location>
        <begin position="1"/>
        <end position="24"/>
    </location>
</feature>
<proteinExistence type="predicted"/>
<evidence type="ECO:0000259" key="2">
    <source>
        <dbReference type="Pfam" id="PF00188"/>
    </source>
</evidence>
<gene>
    <name evidence="3" type="ORF">ACFQ1M_13975</name>
</gene>
<dbReference type="InterPro" id="IPR035940">
    <property type="entry name" value="CAP_sf"/>
</dbReference>
<evidence type="ECO:0000313" key="3">
    <source>
        <dbReference type="EMBL" id="MFD0863317.1"/>
    </source>
</evidence>
<dbReference type="PROSITE" id="PS51257">
    <property type="entry name" value="PROKAR_LIPOPROTEIN"/>
    <property type="match status" value="1"/>
</dbReference>
<feature type="domain" description="SCP" evidence="2">
    <location>
        <begin position="45"/>
        <end position="157"/>
    </location>
</feature>
<dbReference type="SUPFAM" id="SSF55797">
    <property type="entry name" value="PR-1-like"/>
    <property type="match status" value="1"/>
</dbReference>
<feature type="chain" id="PRO_5046046960" evidence="1">
    <location>
        <begin position="25"/>
        <end position="160"/>
    </location>
</feature>
<dbReference type="PANTHER" id="PTHR31157">
    <property type="entry name" value="SCP DOMAIN-CONTAINING PROTEIN"/>
    <property type="match status" value="1"/>
</dbReference>
<dbReference type="CDD" id="cd05379">
    <property type="entry name" value="CAP_bacterial"/>
    <property type="match status" value="1"/>
</dbReference>
<dbReference type="Pfam" id="PF00188">
    <property type="entry name" value="CAP"/>
    <property type="match status" value="1"/>
</dbReference>
<keyword evidence="4" id="KW-1185">Reference proteome</keyword>
<dbReference type="InterPro" id="IPR014044">
    <property type="entry name" value="CAP_dom"/>
</dbReference>
<name>A0ABW3D1Y7_9FLAO</name>
<dbReference type="RefSeq" id="WP_386409245.1">
    <property type="nucleotide sequence ID" value="NZ_JBHTJH010000017.1"/>
</dbReference>
<dbReference type="Gene3D" id="3.40.33.10">
    <property type="entry name" value="CAP"/>
    <property type="match status" value="1"/>
</dbReference>
<accession>A0ABW3D1Y7</accession>